<feature type="region of interest" description="Disordered" evidence="2">
    <location>
        <begin position="1557"/>
        <end position="1830"/>
    </location>
</feature>
<feature type="region of interest" description="Disordered" evidence="2">
    <location>
        <begin position="929"/>
        <end position="1005"/>
    </location>
</feature>
<dbReference type="Pfam" id="PF00415">
    <property type="entry name" value="RCC1"/>
    <property type="match status" value="1"/>
</dbReference>
<feature type="compositionally biased region" description="Polar residues" evidence="2">
    <location>
        <begin position="851"/>
        <end position="863"/>
    </location>
</feature>
<feature type="compositionally biased region" description="Basic and acidic residues" evidence="2">
    <location>
        <begin position="1678"/>
        <end position="1688"/>
    </location>
</feature>
<dbReference type="InterPro" id="IPR000408">
    <property type="entry name" value="Reg_chr_condens"/>
</dbReference>
<evidence type="ECO:0000256" key="1">
    <source>
        <dbReference type="PROSITE-ProRule" id="PRU00235"/>
    </source>
</evidence>
<evidence type="ECO:0000256" key="2">
    <source>
        <dbReference type="SAM" id="MobiDB-lite"/>
    </source>
</evidence>
<evidence type="ECO:0000313" key="4">
    <source>
        <dbReference type="Proteomes" id="UP001224775"/>
    </source>
</evidence>
<dbReference type="Gene3D" id="2.130.10.30">
    <property type="entry name" value="Regulator of chromosome condensation 1/beta-lactamase-inhibitor protein II"/>
    <property type="match status" value="2"/>
</dbReference>
<feature type="compositionally biased region" description="Basic and acidic residues" evidence="2">
    <location>
        <begin position="794"/>
        <end position="804"/>
    </location>
</feature>
<sequence length="2411" mass="263521">MSLWSAYLDWVDWQLMNFPGVPKLAVTSVAGVQPIKLTLYTTPGMSGSVAGKDLKRNINFSIEVSNAIKSTLGKDAKEWIAAGDKQEQIAAPAIQLPELDLDENLGSFLSIGGGYAVLQSSPTNSIIIEKVHAKKKFAKSANSEQKLLSIIRSGDVVRVKLVDASTKGMRYLTLHRGWWLRWSSSRPQKNGSFCIRTNDPNSTPIRLDSPFSLQTRRWSRPKRIPMLTTQDTTDDDDNSVQENQDNVSLRRRYELDVPVYIEMMNRTNRTKQRVYAVRTKEHNMTETSEERKGEVAMKLRTGHSLASVLTIGLNDIGNKSELPASDLTFQASDHVELDDDSDTSSSESESDDESQSSIRISGPNHFDEQLLSEPDNANAKVEHNEQQVELTPGAQVVSVDPSPESLPSFEVLAPDIQLEPYPTFDTTKRKRGNKHAAVLGKVAKTLKSSTVVTGKHVIKHSKYIGKGTVNAGRAAGRKLPTSVVHSKPPKKHEPKGRVNRKKSDYHAKALVKAMKGFDGPAGSGQVLTPDQMCRKVSHLLTEISSLASPSERTTEAISALVNTNSQSDVEFLRGGSAELGVVPLETINVEFDCEFVVARNIWEGRWREEVCALYTRGGHLSFYAPLTKKPSLVVSFDEIISVRELDGLPDKNNGDTHYPTQVPVLTEQTMDDQIDAACQNFLLNQVEIDTQKSTVVLPKVCDVYKNDFGNGDGTMHTTTPSLTEKRQSLQKAWAECCEPERFCDLSNQDNKHANHLNSSGRGGGLFGGSEEGLLDTANSNYTELVNGMGSKLKINQDGDQKGTDNDWNTVTPPKRKKKLQQSTKQQQSTQLKQLQQPLLRTPPRNTRKTDNSLSSTINNFGSNDDSDDDEEEAHDEKPDRVNINDVQLQDHNNFIFIGGSGGSPTPMLSFDYTNYEPPTPERLLDNMNDDDGSCTSTEVTFSMSGPLPPPLPPASASTKAGEDGGNGTMTINGHHHKEQNLNEKQQQQKQQRRRRSRTGSTSSVLSGIPTFLHHLSQIRITHLSAHPRGRHVLLISEEGLLFSYGSNECGQLGLGRFHKNGDKRGSNTNNEVDSTRFSVTIPSIVTPLLENGGKTVNCAAGVDYSLVVVRTEGSRLAHRRYNKVSPSPASGNNSLNDCITHHQMYGFGNNEHMKLGLLDPDGNGKRRNNNASGNFTTPRRNRGGNADLDSAGSGVLSCVSSCVSTPDSLATVESGIEENDHKQANYVFLPRRVALHCRVISRKGTNPAMKQPQTDLPPLEYGIFKVAASSDHSIALVRRPSGAVELYSWGRGEALGQPVSHAAQEADIPSPRRWECVPIHSLIPEKDEAMQSLTIATPTLVTSLSLLHENQPSVKSGAPPRTPSPRKESRQRTPGKAQSNSDNLEGTKSLLNPTEYLVDVALGPSCTHAVSSFGRWFAFGSSQDGLLGLGANITTTNVPTEVKLADSETIQSVSIGERHAVAVSNKGVAYTWGKCQHGIRTRADSAEPVSSPQPISFADTMLNKRKTLEDALVHHMGLGASAHNASDDADGVVYAHAGRDLSAFVLESGSVLTCGQKSGRLGQESDSVHSHTSNEGSKASVISEPEKEESAVAVATKAEDKDQPEESSSLGNKESSKIEGDDDDNSISSHVASESSSEESDSGHSEYSESEDGGSKSSEDSREEGKQGDTPSDDQIDDDGKASEKGDGDPLVEEDNNDTGSGHKAEVQSSSSDGSSKRDDPVAGDGLSDAHPQSKADETKVAAENSLHSETSYDAESSQEKHAETFSSSLGGGSAFTPLTSIDGSSAAPLNRDEATKIRAFPTSTTASQESSAASSAETDTRRRAARGSEVINKLALEGLDDVEDSLEGNAPALKSPVPVAGTAAETSKSTEEKPVNEIDITNTSNLTPLEKLKLAAKYGSEKSGLETMDLDAEGKKAKDAKRSTIANAPRTPDTYDSRPSRTESRRSRNSRRSRDSRRSDRSKKHHHRSLSSLESGKSETQKEWESYLNRNGASNGAIVPQAVKDVLACVKKSDPLPRESVVSNVVRELVAMRISHEETEGCVAILGEKGGEGGTGKSTIAALVCNRGDIRTRYHGISWICMGSDNLDFERYSKNLSDICRQIGVKPHHLRLSPFVRSPGEDPAVANLRMKAHMEEARTTWSYSTPIPFEVATEFFLKVVENESAVLSIDDPLFKSHGRRASMLVPQILGALGVFSITKHSTTADSEKKESSIKIDSEVIHGFCKQIFNDIEMQQLVRHSEQRWNEAYVQSYLQAKSNFFWDNLQPDKSRKYALEKAPTHMIQAAMYNDVESLLRNESFIRGRFWYQGWTEGTRAHVNDIERFWEMVKYERDESDVITTFEQLESVLMEEVAREVGGPNGRCTTLEAGDAFMKSAYLWRKLDSSQTPQNFATRVSSLSSQTSVHQSLSPR</sequence>
<dbReference type="InterPro" id="IPR009091">
    <property type="entry name" value="RCC1/BLIP-II"/>
</dbReference>
<feature type="region of interest" description="Disordered" evidence="2">
    <location>
        <begin position="219"/>
        <end position="247"/>
    </location>
</feature>
<dbReference type="PROSITE" id="PS50012">
    <property type="entry name" value="RCC1_3"/>
    <property type="match status" value="2"/>
</dbReference>
<feature type="compositionally biased region" description="Acidic residues" evidence="2">
    <location>
        <begin position="336"/>
        <end position="354"/>
    </location>
</feature>
<feature type="compositionally biased region" description="Basic residues" evidence="2">
    <location>
        <begin position="1961"/>
        <end position="1970"/>
    </location>
</feature>
<dbReference type="SUPFAM" id="SSF50985">
    <property type="entry name" value="RCC1/BLIP-II"/>
    <property type="match status" value="1"/>
</dbReference>
<feature type="compositionally biased region" description="Basic and acidic residues" evidence="2">
    <location>
        <begin position="1732"/>
        <end position="1741"/>
    </location>
</feature>
<accession>A0AAD8YKU2</accession>
<comment type="caution">
    <text evidence="3">The sequence shown here is derived from an EMBL/GenBank/DDBJ whole genome shotgun (WGS) entry which is preliminary data.</text>
</comment>
<feature type="region of interest" description="Disordered" evidence="2">
    <location>
        <begin position="1349"/>
        <end position="1388"/>
    </location>
</feature>
<feature type="repeat" description="RCC1" evidence="1">
    <location>
        <begin position="1414"/>
        <end position="1466"/>
    </location>
</feature>
<feature type="region of interest" description="Disordered" evidence="2">
    <location>
        <begin position="792"/>
        <end position="885"/>
    </location>
</feature>
<feature type="compositionally biased region" description="Low complexity" evidence="2">
    <location>
        <begin position="820"/>
        <end position="844"/>
    </location>
</feature>
<evidence type="ECO:0000313" key="3">
    <source>
        <dbReference type="EMBL" id="KAK1748416.1"/>
    </source>
</evidence>
<dbReference type="InterPro" id="IPR027417">
    <property type="entry name" value="P-loop_NTPase"/>
</dbReference>
<dbReference type="Proteomes" id="UP001224775">
    <property type="component" value="Unassembled WGS sequence"/>
</dbReference>
<feature type="repeat" description="RCC1" evidence="1">
    <location>
        <begin position="1039"/>
        <end position="1111"/>
    </location>
</feature>
<feature type="compositionally biased region" description="Basic and acidic residues" evidence="2">
    <location>
        <begin position="1934"/>
        <end position="1960"/>
    </location>
</feature>
<dbReference type="Gene3D" id="3.40.50.300">
    <property type="entry name" value="P-loop containing nucleotide triphosphate hydrolases"/>
    <property type="match status" value="1"/>
</dbReference>
<feature type="compositionally biased region" description="Polar residues" evidence="2">
    <location>
        <begin position="1746"/>
        <end position="1756"/>
    </location>
</feature>
<feature type="compositionally biased region" description="Basic and acidic residues" evidence="2">
    <location>
        <begin position="1641"/>
        <end position="1667"/>
    </location>
</feature>
<name>A0AAD8YKU2_9STRA</name>
<gene>
    <name evidence="3" type="ORF">QTG54_000355</name>
</gene>
<keyword evidence="4" id="KW-1185">Reference proteome</keyword>
<feature type="region of interest" description="Disordered" evidence="2">
    <location>
        <begin position="336"/>
        <end position="370"/>
    </location>
</feature>
<feature type="region of interest" description="Disordered" evidence="2">
    <location>
        <begin position="1847"/>
        <end position="1887"/>
    </location>
</feature>
<protein>
    <submittedName>
        <fullName evidence="3">RCC1 domain-containing protein-like protein</fullName>
    </submittedName>
</protein>
<feature type="region of interest" description="Disordered" evidence="2">
    <location>
        <begin position="1159"/>
        <end position="1188"/>
    </location>
</feature>
<feature type="compositionally biased region" description="Low complexity" evidence="2">
    <location>
        <begin position="1626"/>
        <end position="1635"/>
    </location>
</feature>
<feature type="compositionally biased region" description="Basic and acidic residues" evidence="2">
    <location>
        <begin position="1913"/>
        <end position="1923"/>
    </location>
</feature>
<feature type="region of interest" description="Disordered" evidence="2">
    <location>
        <begin position="480"/>
        <end position="502"/>
    </location>
</feature>
<feature type="compositionally biased region" description="Polar residues" evidence="2">
    <location>
        <begin position="1376"/>
        <end position="1388"/>
    </location>
</feature>
<feature type="compositionally biased region" description="Polar residues" evidence="2">
    <location>
        <begin position="933"/>
        <end position="943"/>
    </location>
</feature>
<dbReference type="EMBL" id="JATAAI010000001">
    <property type="protein sequence ID" value="KAK1748416.1"/>
    <property type="molecule type" value="Genomic_DNA"/>
</dbReference>
<feature type="compositionally biased region" description="Polar residues" evidence="2">
    <location>
        <begin position="1169"/>
        <end position="1178"/>
    </location>
</feature>
<feature type="compositionally biased region" description="Low complexity" evidence="2">
    <location>
        <begin position="1803"/>
        <end position="1818"/>
    </location>
</feature>
<dbReference type="PANTHER" id="PTHR45982">
    <property type="entry name" value="REGULATOR OF CHROMOSOME CONDENSATION"/>
    <property type="match status" value="1"/>
</dbReference>
<dbReference type="InterPro" id="IPR051553">
    <property type="entry name" value="Ran_GTPase-activating"/>
</dbReference>
<feature type="compositionally biased region" description="Basic residues" evidence="2">
    <location>
        <begin position="487"/>
        <end position="500"/>
    </location>
</feature>
<reference evidence="3" key="1">
    <citation type="submission" date="2023-06" db="EMBL/GenBank/DDBJ databases">
        <title>Survivors Of The Sea: Transcriptome response of Skeletonema marinoi to long-term dormancy.</title>
        <authorList>
            <person name="Pinder M.I.M."/>
            <person name="Kourtchenko O."/>
            <person name="Robertson E.K."/>
            <person name="Larsson T."/>
            <person name="Maumus F."/>
            <person name="Osuna-Cruz C.M."/>
            <person name="Vancaester E."/>
            <person name="Stenow R."/>
            <person name="Vandepoele K."/>
            <person name="Ploug H."/>
            <person name="Bruchert V."/>
            <person name="Godhe A."/>
            <person name="Topel M."/>
        </authorList>
    </citation>
    <scope>NUCLEOTIDE SEQUENCE</scope>
    <source>
        <strain evidence="3">R05AC</strain>
    </source>
</reference>
<organism evidence="3 4">
    <name type="scientific">Skeletonema marinoi</name>
    <dbReference type="NCBI Taxonomy" id="267567"/>
    <lineage>
        <taxon>Eukaryota</taxon>
        <taxon>Sar</taxon>
        <taxon>Stramenopiles</taxon>
        <taxon>Ochrophyta</taxon>
        <taxon>Bacillariophyta</taxon>
        <taxon>Coscinodiscophyceae</taxon>
        <taxon>Thalassiosirophycidae</taxon>
        <taxon>Thalassiosirales</taxon>
        <taxon>Skeletonemataceae</taxon>
        <taxon>Skeletonema</taxon>
        <taxon>Skeletonema marinoi-dohrnii complex</taxon>
    </lineage>
</organism>
<feature type="region of interest" description="Disordered" evidence="2">
    <location>
        <begin position="1899"/>
        <end position="1985"/>
    </location>
</feature>
<feature type="compositionally biased region" description="Acidic residues" evidence="2">
    <location>
        <begin position="864"/>
        <end position="873"/>
    </location>
</feature>
<dbReference type="PANTHER" id="PTHR45982:SF1">
    <property type="entry name" value="REGULATOR OF CHROMOSOME CONDENSATION"/>
    <property type="match status" value="1"/>
</dbReference>
<proteinExistence type="predicted"/>